<evidence type="ECO:0000313" key="3">
    <source>
        <dbReference type="EMBL" id="EPS32881.1"/>
    </source>
</evidence>
<accession>S7ZVV6</accession>
<sequence>MDLTSSNFNYYLPWVLYELATCSFVSLDLEMSGIAVSSKQQGSRSLQKHYEETKAAAEKYQVLQIGMTVCHEDREKGSYTLKPYNILLNPCLDRNLNVNRDFTFMGWSMDFLAGHNFDVGALFNQGIRYLSRAEENLVREEAVRRWAPNTSMKDIEGRMRDEANVRFLQAVRLEINAWTASGKSRTSFLNIPPSSEMGGPSRHGLPSDLDSSQKWLVHNLVKMEYPDMKTRGMPTFVQIEQRNGGAMKFDERMRESNLRIRKHVGFRWIAEALAGGDLSSLDAAVFQPLMTEDQDPSITVETIANRVKARLQENRPVLVGHNSFTDLVYLYQSFLGPLPNKVEDFIFLIHRTFPVLMDTKYLATLDFDSMNPSSSLEELNKTLAKIRNPKIEVDSLFSKYLYRKNIHEAGYDSMLTAIAFLKMSIHLDDGKLPKGKRGRLEDIAYGIATPCNQVVQDLFPEKNLLHVKNPFTDFFDTEVEADSQTLPTPMALADTEIDEVKQKVKDGVLIPRLGDYFWRAYANKLRVFGAVEKTVCFGPPNPSKRSKRKNKTSGLGADHDTPKKDQPAAKADLLICD</sequence>
<dbReference type="InterPro" id="IPR036397">
    <property type="entry name" value="RNaseH_sf"/>
</dbReference>
<proteinExistence type="inferred from homology"/>
<protein>
    <submittedName>
        <fullName evidence="3">Uncharacterized protein</fullName>
    </submittedName>
</protein>
<keyword evidence="4" id="KW-1185">Reference proteome</keyword>
<dbReference type="OrthoDB" id="1432093at2759"/>
<dbReference type="Proteomes" id="UP000019376">
    <property type="component" value="Unassembled WGS sequence"/>
</dbReference>
<dbReference type="PhylomeDB" id="S7ZVV6"/>
<dbReference type="Gene3D" id="3.30.420.10">
    <property type="entry name" value="Ribonuclease H-like superfamily/Ribonuclease H"/>
    <property type="match status" value="2"/>
</dbReference>
<dbReference type="eggNOG" id="KOG1990">
    <property type="taxonomic scope" value="Eukaryota"/>
</dbReference>
<evidence type="ECO:0000313" key="4">
    <source>
        <dbReference type="Proteomes" id="UP000019376"/>
    </source>
</evidence>
<gene>
    <name evidence="3" type="ORF">PDE_07842</name>
</gene>
<dbReference type="AlphaFoldDB" id="S7ZVV6"/>
<dbReference type="GO" id="GO:1990431">
    <property type="term" value="P:priRNA 3'-end processing"/>
    <property type="evidence" value="ECO:0007669"/>
    <property type="project" value="TreeGrafter"/>
</dbReference>
<feature type="region of interest" description="Disordered" evidence="2">
    <location>
        <begin position="539"/>
        <end position="571"/>
    </location>
</feature>
<name>S7ZVV6_PENO1</name>
<dbReference type="STRING" id="933388.S7ZVV6"/>
<dbReference type="SUPFAM" id="SSF53098">
    <property type="entry name" value="Ribonuclease H-like"/>
    <property type="match status" value="1"/>
</dbReference>
<organism evidence="3 4">
    <name type="scientific">Penicillium oxalicum (strain 114-2 / CGMCC 5302)</name>
    <name type="common">Penicillium decumbens</name>
    <dbReference type="NCBI Taxonomy" id="933388"/>
    <lineage>
        <taxon>Eukaryota</taxon>
        <taxon>Fungi</taxon>
        <taxon>Dikarya</taxon>
        <taxon>Ascomycota</taxon>
        <taxon>Pezizomycotina</taxon>
        <taxon>Eurotiomycetes</taxon>
        <taxon>Eurotiomycetidae</taxon>
        <taxon>Eurotiales</taxon>
        <taxon>Aspergillaceae</taxon>
        <taxon>Penicillium</taxon>
    </lineage>
</organism>
<evidence type="ECO:0000256" key="1">
    <source>
        <dbReference type="ARBA" id="ARBA00008372"/>
    </source>
</evidence>
<dbReference type="PANTHER" id="PTHR15092:SF22">
    <property type="entry name" value="POLY(A)-SPECIFIC RIBONUCLEASE PNLDC1"/>
    <property type="match status" value="1"/>
</dbReference>
<dbReference type="InterPro" id="IPR051181">
    <property type="entry name" value="CAF1_poly(A)_ribonucleases"/>
</dbReference>
<reference evidence="3 4" key="1">
    <citation type="journal article" date="2013" name="PLoS ONE">
        <title>Genomic and secretomic analyses reveal unique features of the lignocellulolytic enzyme system of Penicillium decumbens.</title>
        <authorList>
            <person name="Liu G."/>
            <person name="Zhang L."/>
            <person name="Wei X."/>
            <person name="Zou G."/>
            <person name="Qin Y."/>
            <person name="Ma L."/>
            <person name="Li J."/>
            <person name="Zheng H."/>
            <person name="Wang S."/>
            <person name="Wang C."/>
            <person name="Xun L."/>
            <person name="Zhao G.-P."/>
            <person name="Zhou Z."/>
            <person name="Qu Y."/>
        </authorList>
    </citation>
    <scope>NUCLEOTIDE SEQUENCE [LARGE SCALE GENOMIC DNA]</scope>
    <source>
        <strain evidence="4">114-2 / CGMCC 5302</strain>
    </source>
</reference>
<dbReference type="GO" id="GO:0000175">
    <property type="term" value="F:3'-5'-RNA exonuclease activity"/>
    <property type="evidence" value="ECO:0007669"/>
    <property type="project" value="TreeGrafter"/>
</dbReference>
<dbReference type="GO" id="GO:0000289">
    <property type="term" value="P:nuclear-transcribed mRNA poly(A) tail shortening"/>
    <property type="evidence" value="ECO:0007669"/>
    <property type="project" value="TreeGrafter"/>
</dbReference>
<dbReference type="GO" id="GO:0003723">
    <property type="term" value="F:RNA binding"/>
    <property type="evidence" value="ECO:0007669"/>
    <property type="project" value="TreeGrafter"/>
</dbReference>
<comment type="similarity">
    <text evidence="1">Belongs to the CAF1 family.</text>
</comment>
<feature type="region of interest" description="Disordered" evidence="2">
    <location>
        <begin position="189"/>
        <end position="208"/>
    </location>
</feature>
<feature type="compositionally biased region" description="Basic and acidic residues" evidence="2">
    <location>
        <begin position="557"/>
        <end position="567"/>
    </location>
</feature>
<evidence type="ECO:0000256" key="2">
    <source>
        <dbReference type="SAM" id="MobiDB-lite"/>
    </source>
</evidence>
<dbReference type="InterPro" id="IPR006941">
    <property type="entry name" value="RNase_CAF1"/>
</dbReference>
<dbReference type="GO" id="GO:0005634">
    <property type="term" value="C:nucleus"/>
    <property type="evidence" value="ECO:0007669"/>
    <property type="project" value="TreeGrafter"/>
</dbReference>
<dbReference type="PANTHER" id="PTHR15092">
    <property type="entry name" value="POLY A -SPECIFIC RIBONUCLEASE/TARGET OF EGR1, MEMBER 1"/>
    <property type="match status" value="1"/>
</dbReference>
<dbReference type="GO" id="GO:1990432">
    <property type="term" value="P:siRNA 3'-end processing"/>
    <property type="evidence" value="ECO:0007669"/>
    <property type="project" value="TreeGrafter"/>
</dbReference>
<dbReference type="Pfam" id="PF04857">
    <property type="entry name" value="CAF1"/>
    <property type="match status" value="1"/>
</dbReference>
<dbReference type="EMBL" id="KB644414">
    <property type="protein sequence ID" value="EPS32881.1"/>
    <property type="molecule type" value="Genomic_DNA"/>
</dbReference>
<dbReference type="InterPro" id="IPR012337">
    <property type="entry name" value="RNaseH-like_sf"/>
</dbReference>
<dbReference type="HOGENOM" id="CLU_022380_0_0_1"/>